<proteinExistence type="predicted"/>
<evidence type="ECO:0000256" key="1">
    <source>
        <dbReference type="SAM" id="MobiDB-lite"/>
    </source>
</evidence>
<keyword evidence="3" id="KW-1185">Reference proteome</keyword>
<dbReference type="EMBL" id="LIAE01006947">
    <property type="protein sequence ID" value="PAV83561.1"/>
    <property type="molecule type" value="Genomic_DNA"/>
</dbReference>
<organism evidence="2 3">
    <name type="scientific">Diploscapter pachys</name>
    <dbReference type="NCBI Taxonomy" id="2018661"/>
    <lineage>
        <taxon>Eukaryota</taxon>
        <taxon>Metazoa</taxon>
        <taxon>Ecdysozoa</taxon>
        <taxon>Nematoda</taxon>
        <taxon>Chromadorea</taxon>
        <taxon>Rhabditida</taxon>
        <taxon>Rhabditina</taxon>
        <taxon>Rhabditomorpha</taxon>
        <taxon>Rhabditoidea</taxon>
        <taxon>Rhabditidae</taxon>
        <taxon>Diploscapter</taxon>
    </lineage>
</organism>
<feature type="region of interest" description="Disordered" evidence="1">
    <location>
        <begin position="1"/>
        <end position="27"/>
    </location>
</feature>
<sequence length="84" mass="9412">MTKGCINEKRKKKETREKTKSNTRTNRRGSRLLIDNTGCTFGLTSEAIISWAEQDEATRLPASGIGDVDEVERGLKWKELDGKG</sequence>
<reference evidence="2 3" key="1">
    <citation type="journal article" date="2017" name="Curr. Biol.">
        <title>Genome architecture and evolution of a unichromosomal asexual nematode.</title>
        <authorList>
            <person name="Fradin H."/>
            <person name="Zegar C."/>
            <person name="Gutwein M."/>
            <person name="Lucas J."/>
            <person name="Kovtun M."/>
            <person name="Corcoran D."/>
            <person name="Baugh L.R."/>
            <person name="Kiontke K."/>
            <person name="Gunsalus K."/>
            <person name="Fitch D.H."/>
            <person name="Piano F."/>
        </authorList>
    </citation>
    <scope>NUCLEOTIDE SEQUENCE [LARGE SCALE GENOMIC DNA]</scope>
    <source>
        <strain evidence="2">PF1309</strain>
    </source>
</reference>
<evidence type="ECO:0000313" key="2">
    <source>
        <dbReference type="EMBL" id="PAV83561.1"/>
    </source>
</evidence>
<evidence type="ECO:0000313" key="3">
    <source>
        <dbReference type="Proteomes" id="UP000218231"/>
    </source>
</evidence>
<dbReference type="Proteomes" id="UP000218231">
    <property type="component" value="Unassembled WGS sequence"/>
</dbReference>
<protein>
    <submittedName>
        <fullName evidence="2">Uncharacterized protein</fullName>
    </submittedName>
</protein>
<dbReference type="AlphaFoldDB" id="A0A2A2LB97"/>
<accession>A0A2A2LB97</accession>
<gene>
    <name evidence="2" type="ORF">WR25_10844</name>
</gene>
<name>A0A2A2LB97_9BILA</name>
<comment type="caution">
    <text evidence="2">The sequence shown here is derived from an EMBL/GenBank/DDBJ whole genome shotgun (WGS) entry which is preliminary data.</text>
</comment>